<dbReference type="PANTHER" id="PTHR19136">
    <property type="entry name" value="MOLYBDENUM COFACTOR GUANYLYLTRANSFERASE"/>
    <property type="match status" value="1"/>
</dbReference>
<dbReference type="GO" id="GO:0005525">
    <property type="term" value="F:GTP binding"/>
    <property type="evidence" value="ECO:0007669"/>
    <property type="project" value="UniProtKB-KW"/>
</dbReference>
<dbReference type="InterPro" id="IPR029044">
    <property type="entry name" value="Nucleotide-diphossugar_trans"/>
</dbReference>
<evidence type="ECO:0000256" key="7">
    <source>
        <dbReference type="ARBA" id="ARBA00023150"/>
    </source>
</evidence>
<dbReference type="GO" id="GO:1902758">
    <property type="term" value="P:bis(molybdopterin guanine dinucleotide)molybdenum biosynthetic process"/>
    <property type="evidence" value="ECO:0007669"/>
    <property type="project" value="TreeGrafter"/>
</dbReference>
<dbReference type="InterPro" id="IPR025877">
    <property type="entry name" value="MobA-like_NTP_Trfase"/>
</dbReference>
<gene>
    <name evidence="9" type="ORF">MGWOODY_XGa580</name>
</gene>
<evidence type="ECO:0000313" key="9">
    <source>
        <dbReference type="EMBL" id="CUS52671.1"/>
    </source>
</evidence>
<dbReference type="AlphaFoldDB" id="A0A160TVS5"/>
<keyword evidence="7" id="KW-0501">Molybdenum cofactor biosynthesis</keyword>
<keyword evidence="5" id="KW-0460">Magnesium</keyword>
<evidence type="ECO:0000256" key="1">
    <source>
        <dbReference type="ARBA" id="ARBA00022490"/>
    </source>
</evidence>
<evidence type="ECO:0000256" key="2">
    <source>
        <dbReference type="ARBA" id="ARBA00022679"/>
    </source>
</evidence>
<accession>A0A160TVS5</accession>
<keyword evidence="6" id="KW-0342">GTP-binding</keyword>
<dbReference type="HAMAP" id="MF_00316">
    <property type="entry name" value="MobA"/>
    <property type="match status" value="1"/>
</dbReference>
<dbReference type="NCBIfam" id="TIGR02665">
    <property type="entry name" value="molyb_mobA"/>
    <property type="match status" value="1"/>
</dbReference>
<reference evidence="9" key="1">
    <citation type="submission" date="2015-10" db="EMBL/GenBank/DDBJ databases">
        <authorList>
            <person name="Gilbert D.G."/>
        </authorList>
    </citation>
    <scope>NUCLEOTIDE SEQUENCE</scope>
</reference>
<dbReference type="SUPFAM" id="SSF53448">
    <property type="entry name" value="Nucleotide-diphospho-sugar transferases"/>
    <property type="match status" value="1"/>
</dbReference>
<dbReference type="CDD" id="cd02503">
    <property type="entry name" value="MobA"/>
    <property type="match status" value="1"/>
</dbReference>
<organism evidence="9">
    <name type="scientific">hydrothermal vent metagenome</name>
    <dbReference type="NCBI Taxonomy" id="652676"/>
    <lineage>
        <taxon>unclassified sequences</taxon>
        <taxon>metagenomes</taxon>
        <taxon>ecological metagenomes</taxon>
    </lineage>
</organism>
<keyword evidence="2" id="KW-0808">Transferase</keyword>
<protein>
    <submittedName>
        <fullName evidence="9">Molybdopterin-guanine dinucleotide biosynthesis protein MobA</fullName>
    </submittedName>
</protein>
<dbReference type="PANTHER" id="PTHR19136:SF81">
    <property type="entry name" value="MOLYBDENUM COFACTOR GUANYLYLTRANSFERASE"/>
    <property type="match status" value="1"/>
</dbReference>
<dbReference type="Gene3D" id="3.90.550.10">
    <property type="entry name" value="Spore Coat Polysaccharide Biosynthesis Protein SpsA, Chain A"/>
    <property type="match status" value="1"/>
</dbReference>
<sequence length="199" mass="21851">MKLHIDEVTGLVLAGGRARRMAGRDKGLIELAGRPMAHWVVQRLAPQTASVLISANRSIERYADFGFEVIRDVDDGFLGPLAGISAGLTQAATPWLVTVPCDSPLLADNLVVRLSAAVPEKGAGIAVAHDGNRLQPVFSLIHRDLAPDLVDFLHSGGRKIDLWLDRHDWARVDFSDHPEMFLNINTPEELAELEQRLQL</sequence>
<keyword evidence="1" id="KW-0963">Cytoplasm</keyword>
<keyword evidence="3" id="KW-0479">Metal-binding</keyword>
<evidence type="ECO:0000256" key="5">
    <source>
        <dbReference type="ARBA" id="ARBA00022842"/>
    </source>
</evidence>
<proteinExistence type="inferred from homology"/>
<dbReference type="Pfam" id="PF12804">
    <property type="entry name" value="NTP_transf_3"/>
    <property type="match status" value="1"/>
</dbReference>
<name>A0A160TVS5_9ZZZZ</name>
<dbReference type="InterPro" id="IPR013482">
    <property type="entry name" value="Molybde_CF_guanTrfase"/>
</dbReference>
<feature type="domain" description="MobA-like NTP transferase" evidence="8">
    <location>
        <begin position="10"/>
        <end position="160"/>
    </location>
</feature>
<dbReference type="GO" id="GO:0016779">
    <property type="term" value="F:nucleotidyltransferase activity"/>
    <property type="evidence" value="ECO:0007669"/>
    <property type="project" value="TreeGrafter"/>
</dbReference>
<evidence type="ECO:0000259" key="8">
    <source>
        <dbReference type="Pfam" id="PF12804"/>
    </source>
</evidence>
<evidence type="ECO:0000256" key="6">
    <source>
        <dbReference type="ARBA" id="ARBA00023134"/>
    </source>
</evidence>
<dbReference type="EMBL" id="CZRL01000086">
    <property type="protein sequence ID" value="CUS52671.1"/>
    <property type="molecule type" value="Genomic_DNA"/>
</dbReference>
<dbReference type="GO" id="GO:0046872">
    <property type="term" value="F:metal ion binding"/>
    <property type="evidence" value="ECO:0007669"/>
    <property type="project" value="UniProtKB-KW"/>
</dbReference>
<evidence type="ECO:0000256" key="3">
    <source>
        <dbReference type="ARBA" id="ARBA00022723"/>
    </source>
</evidence>
<evidence type="ECO:0000256" key="4">
    <source>
        <dbReference type="ARBA" id="ARBA00022741"/>
    </source>
</evidence>
<keyword evidence="4" id="KW-0547">Nucleotide-binding</keyword>